<accession>A0A9P5TIF8</accession>
<feature type="compositionally biased region" description="Basic and acidic residues" evidence="1">
    <location>
        <begin position="357"/>
        <end position="370"/>
    </location>
</feature>
<dbReference type="OrthoDB" id="2610860at2759"/>
<keyword evidence="3" id="KW-1185">Reference proteome</keyword>
<comment type="caution">
    <text evidence="2">The sequence shown here is derived from an EMBL/GenBank/DDBJ whole genome shotgun (WGS) entry which is preliminary data.</text>
</comment>
<protein>
    <submittedName>
        <fullName evidence="2">Uncharacterized protein</fullName>
    </submittedName>
</protein>
<sequence length="484" mass="53196">MISKGDFVLPGTRDSPTSTGVLIHAVVQAYSSMSNRRRLESHVYALWGEILSCLVGDLRGVIAAPQYKIYTSSEAGASVNPDSSGYTVPDADADETIPDFTLLGMILADRKTQQVVRDIVHDFSFRDWPTLQIAAWQPFLVFELKRMPGRHIKDISVFTHDLEELMIEAMGEAEEQAQTAFNESAWRILPTDSRISSLSPLLANGGGFGFSDPDKDLHKGGHKTALKRGAQRQSTSRHRSSKPETNTGRGKGTGSKNTSTTVHWTELHESALVEKFKPNYMDAAPSDNGTWSSFILYGTPESNQRMFLIHEKLKRMMGDLELEAATNLHEWYPSESEDELNFLGPSSGRRGRSGNFIRDRGGESHTDEVRGTTSVLVMQGRRGGGSKVTGRPSHWSPKAQAEVEPPAAAKTAPNGVVEKARLVDRRAIKQTSPASVEDARLTSNAGAEETHLVKQACFVQLLDLPPAQDKQRRLQSEASKARSG</sequence>
<feature type="region of interest" description="Disordered" evidence="1">
    <location>
        <begin position="465"/>
        <end position="484"/>
    </location>
</feature>
<organism evidence="2 3">
    <name type="scientific">Gymnopilus junonius</name>
    <name type="common">Spectacular rustgill mushroom</name>
    <name type="synonym">Gymnopilus spectabilis subsp. junonius</name>
    <dbReference type="NCBI Taxonomy" id="109634"/>
    <lineage>
        <taxon>Eukaryota</taxon>
        <taxon>Fungi</taxon>
        <taxon>Dikarya</taxon>
        <taxon>Basidiomycota</taxon>
        <taxon>Agaricomycotina</taxon>
        <taxon>Agaricomycetes</taxon>
        <taxon>Agaricomycetidae</taxon>
        <taxon>Agaricales</taxon>
        <taxon>Agaricineae</taxon>
        <taxon>Hymenogastraceae</taxon>
        <taxon>Gymnopilus</taxon>
    </lineage>
</organism>
<reference evidence="2" key="1">
    <citation type="submission" date="2020-11" db="EMBL/GenBank/DDBJ databases">
        <authorList>
            <consortium name="DOE Joint Genome Institute"/>
            <person name="Ahrendt S."/>
            <person name="Riley R."/>
            <person name="Andreopoulos W."/>
            <person name="LaButti K."/>
            <person name="Pangilinan J."/>
            <person name="Ruiz-duenas F.J."/>
            <person name="Barrasa J.M."/>
            <person name="Sanchez-Garcia M."/>
            <person name="Camarero S."/>
            <person name="Miyauchi S."/>
            <person name="Serrano A."/>
            <person name="Linde D."/>
            <person name="Babiker R."/>
            <person name="Drula E."/>
            <person name="Ayuso-Fernandez I."/>
            <person name="Pacheco R."/>
            <person name="Padilla G."/>
            <person name="Ferreira P."/>
            <person name="Barriuso J."/>
            <person name="Kellner H."/>
            <person name="Castanera R."/>
            <person name="Alfaro M."/>
            <person name="Ramirez L."/>
            <person name="Pisabarro A.G."/>
            <person name="Kuo A."/>
            <person name="Tritt A."/>
            <person name="Lipzen A."/>
            <person name="He G."/>
            <person name="Yan M."/>
            <person name="Ng V."/>
            <person name="Cullen D."/>
            <person name="Martin F."/>
            <person name="Rosso M.-N."/>
            <person name="Henrissat B."/>
            <person name="Hibbett D."/>
            <person name="Martinez A.T."/>
            <person name="Grigoriev I.V."/>
        </authorList>
    </citation>
    <scope>NUCLEOTIDE SEQUENCE</scope>
    <source>
        <strain evidence="2">AH 44721</strain>
    </source>
</reference>
<proteinExistence type="predicted"/>
<evidence type="ECO:0000256" key="1">
    <source>
        <dbReference type="SAM" id="MobiDB-lite"/>
    </source>
</evidence>
<name>A0A9P5TIF8_GYMJU</name>
<dbReference type="EMBL" id="JADNYJ010000131">
    <property type="protein sequence ID" value="KAF8881520.1"/>
    <property type="molecule type" value="Genomic_DNA"/>
</dbReference>
<feature type="region of interest" description="Disordered" evidence="1">
    <location>
        <begin position="343"/>
        <end position="414"/>
    </location>
</feature>
<evidence type="ECO:0000313" key="2">
    <source>
        <dbReference type="EMBL" id="KAF8881520.1"/>
    </source>
</evidence>
<feature type="region of interest" description="Disordered" evidence="1">
    <location>
        <begin position="212"/>
        <end position="262"/>
    </location>
</feature>
<dbReference type="AlphaFoldDB" id="A0A9P5TIF8"/>
<evidence type="ECO:0000313" key="3">
    <source>
        <dbReference type="Proteomes" id="UP000724874"/>
    </source>
</evidence>
<dbReference type="Proteomes" id="UP000724874">
    <property type="component" value="Unassembled WGS sequence"/>
</dbReference>
<feature type="compositionally biased region" description="Basic residues" evidence="1">
    <location>
        <begin position="220"/>
        <end position="240"/>
    </location>
</feature>
<gene>
    <name evidence="2" type="ORF">CPB84DRAFT_1751177</name>
</gene>